<name>A0ABT3G313_9BACT</name>
<evidence type="ECO:0000313" key="2">
    <source>
        <dbReference type="EMBL" id="MCW1913876.1"/>
    </source>
</evidence>
<feature type="compositionally biased region" description="Basic and acidic residues" evidence="1">
    <location>
        <begin position="121"/>
        <end position="135"/>
    </location>
</feature>
<feature type="region of interest" description="Disordered" evidence="1">
    <location>
        <begin position="61"/>
        <end position="81"/>
    </location>
</feature>
<dbReference type="RefSeq" id="WP_264513376.1">
    <property type="nucleotide sequence ID" value="NZ_JAPDDR010000004.1"/>
</dbReference>
<evidence type="ECO:0000313" key="3">
    <source>
        <dbReference type="Proteomes" id="UP001165653"/>
    </source>
</evidence>
<accession>A0ABT3G313</accession>
<comment type="caution">
    <text evidence="2">The sequence shown here is derived from an EMBL/GenBank/DDBJ whole genome shotgun (WGS) entry which is preliminary data.</text>
</comment>
<reference evidence="2" key="1">
    <citation type="submission" date="2022-10" db="EMBL/GenBank/DDBJ databases">
        <title>Luteolibacter sp. GHJ8, whole genome shotgun sequencing project.</title>
        <authorList>
            <person name="Zhao G."/>
            <person name="Shen L."/>
        </authorList>
    </citation>
    <scope>NUCLEOTIDE SEQUENCE</scope>
    <source>
        <strain evidence="2">GHJ8</strain>
    </source>
</reference>
<sequence length="146" mass="16228">MASFSSRPLFRVLALCIALGASGAYVWKRQQRAAPAPPPPAERVAEDEAIDLEEVLMSSSKSAQIFRDPDEDGKGKRTVLPSSKLGIMPEMEEDQAPDETRKRLLPGSKNIDAVIEWGDLQSRDEIEKNWEDASKLPEPPPEEDEQ</sequence>
<keyword evidence="3" id="KW-1185">Reference proteome</keyword>
<dbReference type="Proteomes" id="UP001165653">
    <property type="component" value="Unassembled WGS sequence"/>
</dbReference>
<feature type="region of interest" description="Disordered" evidence="1">
    <location>
        <begin position="118"/>
        <end position="146"/>
    </location>
</feature>
<proteinExistence type="predicted"/>
<protein>
    <submittedName>
        <fullName evidence="2">Uncharacterized protein</fullName>
    </submittedName>
</protein>
<evidence type="ECO:0000256" key="1">
    <source>
        <dbReference type="SAM" id="MobiDB-lite"/>
    </source>
</evidence>
<dbReference type="EMBL" id="JAPDDR010000004">
    <property type="protein sequence ID" value="MCW1913876.1"/>
    <property type="molecule type" value="Genomic_DNA"/>
</dbReference>
<gene>
    <name evidence="2" type="ORF">OJ996_09840</name>
</gene>
<organism evidence="2 3">
    <name type="scientific">Luteolibacter rhizosphaerae</name>
    <dbReference type="NCBI Taxonomy" id="2989719"/>
    <lineage>
        <taxon>Bacteria</taxon>
        <taxon>Pseudomonadati</taxon>
        <taxon>Verrucomicrobiota</taxon>
        <taxon>Verrucomicrobiia</taxon>
        <taxon>Verrucomicrobiales</taxon>
        <taxon>Verrucomicrobiaceae</taxon>
        <taxon>Luteolibacter</taxon>
    </lineage>
</organism>